<reference evidence="6 8" key="1">
    <citation type="submission" date="2016-10" db="EMBL/GenBank/DDBJ databases">
        <title>Complete Genome Sequence of Acetogen Clostridium formicoaceticum ATCC 27076.</title>
        <authorList>
            <person name="Bao T."/>
            <person name="Cheng C."/>
            <person name="Zhao J."/>
            <person name="Yang S.-T."/>
            <person name="Wang J."/>
            <person name="Wang M."/>
        </authorList>
    </citation>
    <scope>NUCLEOTIDE SEQUENCE [LARGE SCALE GENOMIC DNA]</scope>
    <source>
        <strain evidence="6 8">ATCC 27076</strain>
    </source>
</reference>
<organism evidence="7 9">
    <name type="scientific">Clostridium formicaceticum</name>
    <dbReference type="NCBI Taxonomy" id="1497"/>
    <lineage>
        <taxon>Bacteria</taxon>
        <taxon>Bacillati</taxon>
        <taxon>Bacillota</taxon>
        <taxon>Clostridia</taxon>
        <taxon>Eubacteriales</taxon>
        <taxon>Clostridiaceae</taxon>
        <taxon>Clostridium</taxon>
    </lineage>
</organism>
<dbReference type="KEGG" id="cfm:BJL90_10180"/>
<dbReference type="InterPro" id="IPR000064">
    <property type="entry name" value="NLP_P60_dom"/>
</dbReference>
<keyword evidence="3 6" id="KW-0378">Hydrolase</keyword>
<dbReference type="Gene3D" id="3.90.1720.10">
    <property type="entry name" value="endopeptidase domain like (from Nostoc punctiforme)"/>
    <property type="match status" value="1"/>
</dbReference>
<dbReference type="PROSITE" id="PS51935">
    <property type="entry name" value="NLPC_P60"/>
    <property type="match status" value="1"/>
</dbReference>
<sequence length="144" mass="16807">MNENMAVCKIEDLINRFRNVPFIHNGRSLEKGIDCLGLVILVYREFGINLPSDDGMVIEKNWYKKDPERLIRGIRGLGGIDVDINELQLLDLVYFAINRDVITHTGVMINRKEFIHIRPIIGFSKDNLEGRWKRRFKGAIRLRQ</sequence>
<keyword evidence="7" id="KW-0449">Lipoprotein</keyword>
<protein>
    <submittedName>
        <fullName evidence="6">Glycoside hydrolase</fullName>
    </submittedName>
    <submittedName>
        <fullName evidence="7">Outer membrane lipoprotein</fullName>
    </submittedName>
</protein>
<accession>A0AAC9RIX4</accession>
<evidence type="ECO:0000256" key="3">
    <source>
        <dbReference type="ARBA" id="ARBA00022801"/>
    </source>
</evidence>
<dbReference type="SUPFAM" id="SSF54001">
    <property type="entry name" value="Cysteine proteinases"/>
    <property type="match status" value="1"/>
</dbReference>
<dbReference type="EMBL" id="CP020559">
    <property type="protein sequence ID" value="ARE86617.1"/>
    <property type="molecule type" value="Genomic_DNA"/>
</dbReference>
<evidence type="ECO:0000313" key="8">
    <source>
        <dbReference type="Proteomes" id="UP000177894"/>
    </source>
</evidence>
<evidence type="ECO:0000313" key="6">
    <source>
        <dbReference type="EMBL" id="AOY76237.1"/>
    </source>
</evidence>
<dbReference type="AlphaFoldDB" id="A0AAC9RIX4"/>
<evidence type="ECO:0000256" key="4">
    <source>
        <dbReference type="ARBA" id="ARBA00022807"/>
    </source>
</evidence>
<evidence type="ECO:0000256" key="1">
    <source>
        <dbReference type="ARBA" id="ARBA00007074"/>
    </source>
</evidence>
<dbReference type="Proteomes" id="UP000177894">
    <property type="component" value="Chromosome"/>
</dbReference>
<evidence type="ECO:0000259" key="5">
    <source>
        <dbReference type="PROSITE" id="PS51935"/>
    </source>
</evidence>
<dbReference type="Proteomes" id="UP000192478">
    <property type="component" value="Chromosome"/>
</dbReference>
<evidence type="ECO:0000313" key="9">
    <source>
        <dbReference type="Proteomes" id="UP000192478"/>
    </source>
</evidence>
<reference evidence="7 9" key="2">
    <citation type="submission" date="2017-03" db="EMBL/GenBank/DDBJ databases">
        <title>Complete sequence of Clostridium formicaceticum DSM 92.</title>
        <authorList>
            <person name="Poehlein A."/>
            <person name="Karl M."/>
            <person name="Bengelsdorf F.R."/>
            <person name="Duerre P."/>
            <person name="Daniel R."/>
        </authorList>
    </citation>
    <scope>NUCLEOTIDE SEQUENCE [LARGE SCALE GENOMIC DNA]</scope>
    <source>
        <strain evidence="7 9">DSM 92</strain>
    </source>
</reference>
<proteinExistence type="inferred from homology"/>
<evidence type="ECO:0000256" key="2">
    <source>
        <dbReference type="ARBA" id="ARBA00022670"/>
    </source>
</evidence>
<dbReference type="Pfam" id="PF00877">
    <property type="entry name" value="NLPC_P60"/>
    <property type="match status" value="1"/>
</dbReference>
<dbReference type="RefSeq" id="WP_070967422.1">
    <property type="nucleotide sequence ID" value="NZ_CP017603.1"/>
</dbReference>
<dbReference type="GO" id="GO:0008234">
    <property type="term" value="F:cysteine-type peptidase activity"/>
    <property type="evidence" value="ECO:0007669"/>
    <property type="project" value="UniProtKB-KW"/>
</dbReference>
<feature type="domain" description="NlpC/P60" evidence="5">
    <location>
        <begin position="1"/>
        <end position="143"/>
    </location>
</feature>
<gene>
    <name evidence="6" type="ORF">BJL90_10180</name>
    <name evidence="7" type="ORF">CLFO_09410</name>
</gene>
<dbReference type="GO" id="GO:0006508">
    <property type="term" value="P:proteolysis"/>
    <property type="evidence" value="ECO:0007669"/>
    <property type="project" value="UniProtKB-KW"/>
</dbReference>
<keyword evidence="2" id="KW-0645">Protease</keyword>
<dbReference type="EMBL" id="CP017603">
    <property type="protein sequence ID" value="AOY76237.1"/>
    <property type="molecule type" value="Genomic_DNA"/>
</dbReference>
<dbReference type="InterPro" id="IPR038765">
    <property type="entry name" value="Papain-like_cys_pep_sf"/>
</dbReference>
<keyword evidence="8" id="KW-1185">Reference proteome</keyword>
<comment type="similarity">
    <text evidence="1">Belongs to the peptidase C40 family.</text>
</comment>
<keyword evidence="4" id="KW-0788">Thiol protease</keyword>
<evidence type="ECO:0000313" key="7">
    <source>
        <dbReference type="EMBL" id="ARE86617.1"/>
    </source>
</evidence>
<name>A0AAC9RIX4_9CLOT</name>